<keyword evidence="5" id="KW-1185">Reference proteome</keyword>
<dbReference type="PROSITE" id="PS50088">
    <property type="entry name" value="ANK_REPEAT"/>
    <property type="match status" value="6"/>
</dbReference>
<dbReference type="EMBL" id="CVLB01000001">
    <property type="protein sequence ID" value="CRF32721.1"/>
    <property type="molecule type" value="Genomic_DNA"/>
</dbReference>
<dbReference type="RefSeq" id="WP_048594160.1">
    <property type="nucleotide sequence ID" value="NZ_CVLB01000001.1"/>
</dbReference>
<dbReference type="Proteomes" id="UP000043763">
    <property type="component" value="Unassembled WGS sequence"/>
</dbReference>
<dbReference type="Gene3D" id="1.25.40.20">
    <property type="entry name" value="Ankyrin repeat-containing domain"/>
    <property type="match status" value="3"/>
</dbReference>
<evidence type="ECO:0000256" key="3">
    <source>
        <dbReference type="PROSITE-ProRule" id="PRU00023"/>
    </source>
</evidence>
<dbReference type="SMART" id="SM00248">
    <property type="entry name" value="ANK"/>
    <property type="match status" value="10"/>
</dbReference>
<dbReference type="InterPro" id="IPR036770">
    <property type="entry name" value="Ankyrin_rpt-contain_sf"/>
</dbReference>
<evidence type="ECO:0000256" key="2">
    <source>
        <dbReference type="ARBA" id="ARBA00023043"/>
    </source>
</evidence>
<dbReference type="OrthoDB" id="308792at2"/>
<organism evidence="4 5">
    <name type="scientific">Brachyspira suanatina</name>
    <dbReference type="NCBI Taxonomy" id="381802"/>
    <lineage>
        <taxon>Bacteria</taxon>
        <taxon>Pseudomonadati</taxon>
        <taxon>Spirochaetota</taxon>
        <taxon>Spirochaetia</taxon>
        <taxon>Brachyspirales</taxon>
        <taxon>Brachyspiraceae</taxon>
        <taxon>Brachyspira</taxon>
    </lineage>
</organism>
<evidence type="ECO:0000313" key="5">
    <source>
        <dbReference type="Proteomes" id="UP000043763"/>
    </source>
</evidence>
<sequence>MNKILIIMFCFNIFLFAENDYLFYTNEADLLTNEMISDDNLNVSYENLYEAIDNYDAEYIRTAISNGNINIDSKLPDDYPNNLGGATLLLYSIYKNAGEITKILIENGANLKARDFKTWNSIMYAAAFSDLNTISLIAEKDSTLLDSKTEFNVTPLHIACDYNNLETVMYLCTNSNIDINARDIDGWTALYHAAHSKSMETYNLLIILGANTNIADNNNVLPETVLTRKIEDEVNELRDIDIELFKAIEKDDYKNIRALINRGANINAKDGYGLSALHLAIKNNSFKSVDVLLANRNIDLESKLPEGYFTHLGDDSTDAVYIGEATPLIYAIFKSKGNSRIVNELIKKGANVNATDEEGWSTFLYAAAFGNTSMLRSIASKNRKLVNSKTKNNVTPLHMAVVYDNIDNIKYLVRNLKVDIDAKDDDGWTALYYAAANNKKEAYNLLLRLGANKNIANNEGLKPADVLH</sequence>
<dbReference type="SUPFAM" id="SSF48403">
    <property type="entry name" value="Ankyrin repeat"/>
    <property type="match status" value="2"/>
</dbReference>
<dbReference type="AlphaFoldDB" id="A0A0G4K6Q0"/>
<feature type="repeat" description="ANK" evidence="3">
    <location>
        <begin position="84"/>
        <end position="116"/>
    </location>
</feature>
<feature type="repeat" description="ANK" evidence="3">
    <location>
        <begin position="392"/>
        <end position="425"/>
    </location>
</feature>
<feature type="repeat" description="ANK" evidence="3">
    <location>
        <begin position="323"/>
        <end position="357"/>
    </location>
</feature>
<reference evidence="5" key="1">
    <citation type="submission" date="2015-04" db="EMBL/GenBank/DDBJ databases">
        <authorList>
            <person name="Mushtaq Mamoona"/>
        </authorList>
    </citation>
    <scope>NUCLEOTIDE SEQUENCE [LARGE SCALE GENOMIC DNA]</scope>
    <source>
        <strain evidence="5">AN4859/03</strain>
    </source>
</reference>
<accession>A0A0G4K6Q0</accession>
<evidence type="ECO:0000256" key="1">
    <source>
        <dbReference type="ARBA" id="ARBA00022737"/>
    </source>
</evidence>
<dbReference type="InterPro" id="IPR002110">
    <property type="entry name" value="Ankyrin_rpt"/>
</dbReference>
<dbReference type="Pfam" id="PF00023">
    <property type="entry name" value="Ank"/>
    <property type="match status" value="1"/>
</dbReference>
<dbReference type="PROSITE" id="PS50297">
    <property type="entry name" value="ANK_REP_REGION"/>
    <property type="match status" value="2"/>
</dbReference>
<dbReference type="Pfam" id="PF12796">
    <property type="entry name" value="Ank_2"/>
    <property type="match status" value="2"/>
</dbReference>
<keyword evidence="1" id="KW-0677">Repeat</keyword>
<keyword evidence="2 3" id="KW-0040">ANK repeat</keyword>
<evidence type="ECO:0000313" key="4">
    <source>
        <dbReference type="EMBL" id="CRF32721.1"/>
    </source>
</evidence>
<feature type="repeat" description="ANK" evidence="3">
    <location>
        <begin position="151"/>
        <end position="184"/>
    </location>
</feature>
<feature type="repeat" description="ANK" evidence="3">
    <location>
        <begin position="185"/>
        <end position="217"/>
    </location>
</feature>
<name>A0A0G4K6Q0_9SPIR</name>
<feature type="repeat" description="ANK" evidence="3">
    <location>
        <begin position="426"/>
        <end position="458"/>
    </location>
</feature>
<protein>
    <submittedName>
        <fullName evidence="4">Ankyrin</fullName>
    </submittedName>
</protein>
<gene>
    <name evidence="4" type="ORF">BRSU_0982</name>
</gene>
<dbReference type="PANTHER" id="PTHR24178">
    <property type="entry name" value="MOLTING PROTEIN MLT-4"/>
    <property type="match status" value="1"/>
</dbReference>
<proteinExistence type="predicted"/>
<dbReference type="Pfam" id="PF13637">
    <property type="entry name" value="Ank_4"/>
    <property type="match status" value="1"/>
</dbReference>